<organism evidence="7 8">
    <name type="scientific">Salmonirosea aquatica</name>
    <dbReference type="NCBI Taxonomy" id="2654236"/>
    <lineage>
        <taxon>Bacteria</taxon>
        <taxon>Pseudomonadati</taxon>
        <taxon>Bacteroidota</taxon>
        <taxon>Cytophagia</taxon>
        <taxon>Cytophagales</taxon>
        <taxon>Spirosomataceae</taxon>
        <taxon>Salmonirosea</taxon>
    </lineage>
</organism>
<evidence type="ECO:0000256" key="5">
    <source>
        <dbReference type="ARBA" id="ARBA00023136"/>
    </source>
</evidence>
<keyword evidence="2" id="KW-1003">Cell membrane</keyword>
<feature type="transmembrane region" description="Helical" evidence="6">
    <location>
        <begin position="183"/>
        <end position="202"/>
    </location>
</feature>
<reference evidence="7 8" key="1">
    <citation type="submission" date="2019-10" db="EMBL/GenBank/DDBJ databases">
        <title>Draft Genome Sequence of Cytophagaceae sp. SJW1-29.</title>
        <authorList>
            <person name="Choi A."/>
        </authorList>
    </citation>
    <scope>NUCLEOTIDE SEQUENCE [LARGE SCALE GENOMIC DNA]</scope>
    <source>
        <strain evidence="7 8">SJW1-29</strain>
    </source>
</reference>
<comment type="caution">
    <text evidence="7">The sequence shown here is derived from an EMBL/GenBank/DDBJ whole genome shotgun (WGS) entry which is preliminary data.</text>
</comment>
<dbReference type="RefSeq" id="WP_152756330.1">
    <property type="nucleotide sequence ID" value="NZ_WHLY01000002.1"/>
</dbReference>
<dbReference type="PANTHER" id="PTHR30250:SF11">
    <property type="entry name" value="O-ANTIGEN TRANSPORTER-RELATED"/>
    <property type="match status" value="1"/>
</dbReference>
<feature type="transmembrane region" description="Helical" evidence="6">
    <location>
        <begin position="301"/>
        <end position="324"/>
    </location>
</feature>
<dbReference type="CDD" id="cd13128">
    <property type="entry name" value="MATE_Wzx_like"/>
    <property type="match status" value="1"/>
</dbReference>
<evidence type="ECO:0000256" key="4">
    <source>
        <dbReference type="ARBA" id="ARBA00022989"/>
    </source>
</evidence>
<feature type="transmembrane region" description="Helical" evidence="6">
    <location>
        <begin position="336"/>
        <end position="355"/>
    </location>
</feature>
<evidence type="ECO:0000256" key="1">
    <source>
        <dbReference type="ARBA" id="ARBA00004651"/>
    </source>
</evidence>
<evidence type="ECO:0000313" key="7">
    <source>
        <dbReference type="EMBL" id="MPR32107.1"/>
    </source>
</evidence>
<keyword evidence="8" id="KW-1185">Reference proteome</keyword>
<gene>
    <name evidence="7" type="ORF">GBK04_01785</name>
</gene>
<comment type="subcellular location">
    <subcellularLocation>
        <location evidence="1">Cell membrane</location>
        <topology evidence="1">Multi-pass membrane protein</topology>
    </subcellularLocation>
</comment>
<dbReference type="GO" id="GO:0005886">
    <property type="term" value="C:plasma membrane"/>
    <property type="evidence" value="ECO:0007669"/>
    <property type="project" value="UniProtKB-SubCell"/>
</dbReference>
<evidence type="ECO:0000313" key="8">
    <source>
        <dbReference type="Proteomes" id="UP000479293"/>
    </source>
</evidence>
<keyword evidence="3 6" id="KW-0812">Transmembrane</keyword>
<protein>
    <submittedName>
        <fullName evidence="7">Oligosaccharide flippase family protein</fullName>
    </submittedName>
</protein>
<dbReference type="Pfam" id="PF13440">
    <property type="entry name" value="Polysacc_synt_3"/>
    <property type="match status" value="1"/>
</dbReference>
<evidence type="ECO:0000256" key="6">
    <source>
        <dbReference type="SAM" id="Phobius"/>
    </source>
</evidence>
<evidence type="ECO:0000256" key="3">
    <source>
        <dbReference type="ARBA" id="ARBA00022692"/>
    </source>
</evidence>
<proteinExistence type="predicted"/>
<feature type="transmembrane region" description="Helical" evidence="6">
    <location>
        <begin position="120"/>
        <end position="140"/>
    </location>
</feature>
<feature type="transmembrane region" description="Helical" evidence="6">
    <location>
        <begin position="152"/>
        <end position="176"/>
    </location>
</feature>
<evidence type="ECO:0000256" key="2">
    <source>
        <dbReference type="ARBA" id="ARBA00022475"/>
    </source>
</evidence>
<accession>A0A7C9FAY9</accession>
<feature type="transmembrane region" description="Helical" evidence="6">
    <location>
        <begin position="12"/>
        <end position="36"/>
    </location>
</feature>
<sequence length="455" mass="50831">MKDTNQNNRYWLVSGFLTVLQNFSGVFFGFAGFFILVRSLDKVDYGVWVLFMSTITIFEAVRNGLIQTALIRYLAANDPEKHPSIITASLLLSGLVTVVCVALSLIFSPSLARLWDSPQLVNLFLVYNIGFVLSGLLNLFNWLEQATFRFKGIFITGLVRQIIFFLFVGVCFFLDYRIRLIELVWVQVISIAAAALLAYSYVRPHLNFTLANTRDWMGKLFGYGKYGFGTSVSSLLSGTLDQMMLGALLSPAASGAFNIAVRITNLIDIPTNAMAVIVFPQSARRMAEEGKGAIKYLYEKSVGTTLAILLPGVIFLYFFADWAIGLIAGERYADSIPLLKITLLYCLLIPYGRQFGTILDSIGKTKVTFYVVLFTTLTNLGLNFVMIKSMGVLGAAYATLISNIVGFIIAQVLLKKEVSVNVLNTFVYMYRFYPEFFQKYVRPFVSKAWARTGIS</sequence>
<name>A0A7C9FAY9_9BACT</name>
<dbReference type="Proteomes" id="UP000479293">
    <property type="component" value="Unassembled WGS sequence"/>
</dbReference>
<dbReference type="AlphaFoldDB" id="A0A7C9FAY9"/>
<dbReference type="EMBL" id="WHLY01000002">
    <property type="protein sequence ID" value="MPR32107.1"/>
    <property type="molecule type" value="Genomic_DNA"/>
</dbReference>
<feature type="transmembrane region" description="Helical" evidence="6">
    <location>
        <begin position="393"/>
        <end position="414"/>
    </location>
</feature>
<feature type="transmembrane region" description="Helical" evidence="6">
    <location>
        <begin position="367"/>
        <end position="387"/>
    </location>
</feature>
<feature type="transmembrane region" description="Helical" evidence="6">
    <location>
        <begin position="45"/>
        <end position="65"/>
    </location>
</feature>
<keyword evidence="4 6" id="KW-1133">Transmembrane helix</keyword>
<feature type="transmembrane region" description="Helical" evidence="6">
    <location>
        <begin position="85"/>
        <end position="108"/>
    </location>
</feature>
<dbReference type="InterPro" id="IPR050833">
    <property type="entry name" value="Poly_Biosynth_Transport"/>
</dbReference>
<dbReference type="PANTHER" id="PTHR30250">
    <property type="entry name" value="PST FAMILY PREDICTED COLANIC ACID TRANSPORTER"/>
    <property type="match status" value="1"/>
</dbReference>
<keyword evidence="5 6" id="KW-0472">Membrane</keyword>